<dbReference type="EMBL" id="AUXT01000201">
    <property type="protein sequence ID" value="KZN43816.1"/>
    <property type="molecule type" value="Genomic_DNA"/>
</dbReference>
<evidence type="ECO:0000313" key="3">
    <source>
        <dbReference type="Proteomes" id="UP000076587"/>
    </source>
</evidence>
<name>A0A166Z423_9GAMM</name>
<protein>
    <recommendedName>
        <fullName evidence="4">Spore coat protein U domain-containing protein</fullName>
    </recommendedName>
</protein>
<accession>A0A166Z423</accession>
<dbReference type="PATRIC" id="fig|1365253.3.peg.4456"/>
<dbReference type="AlphaFoldDB" id="A0A166Z423"/>
<evidence type="ECO:0000256" key="1">
    <source>
        <dbReference type="SAM" id="SignalP"/>
    </source>
</evidence>
<gene>
    <name evidence="2" type="ORF">N482_18480</name>
</gene>
<reference evidence="2 3" key="1">
    <citation type="submission" date="2013-07" db="EMBL/GenBank/DDBJ databases">
        <title>Comparative Genomic and Metabolomic Analysis of Twelve Strains of Pseudoalteromonas luteoviolacea.</title>
        <authorList>
            <person name="Vynne N.G."/>
            <person name="Mansson M."/>
            <person name="Gram L."/>
        </authorList>
    </citation>
    <scope>NUCLEOTIDE SEQUENCE [LARGE SCALE GENOMIC DNA]</scope>
    <source>
        <strain evidence="2 3">NCIMB 1942</strain>
    </source>
</reference>
<feature type="signal peptide" evidence="1">
    <location>
        <begin position="1"/>
        <end position="22"/>
    </location>
</feature>
<dbReference type="OrthoDB" id="6298997at2"/>
<comment type="caution">
    <text evidence="2">The sequence shown here is derived from an EMBL/GenBank/DDBJ whole genome shotgun (WGS) entry which is preliminary data.</text>
</comment>
<evidence type="ECO:0000313" key="2">
    <source>
        <dbReference type="EMBL" id="KZN43816.1"/>
    </source>
</evidence>
<sequence length="288" mass="33116">MKSVIFTWLILSFLLAAPKAMASWNDCYGSMLATSNPSEIIEEHNNRVTVYIPLKIKVSDSLLDCADEIWVEDVYYYSMVFSGPTQDKYAKLYDSQFKKIKVRNGIWRSDLKDRSTQMWVRLRHYSLFPAGAYTGHVIVSVVKNNEIIEEQYLDLTYYSEPQVAISLSNSSKGKVSGSNGNYHIDLGELKSNMRFNWGIKILSNSSYDIVVDSEYNGLRHETNTQALIDYSIRFDNTQIPSSGRLHRSYNFYPGVKNKWYGFEFQLGNVELMPAGTYQDNLSLTVYPR</sequence>
<dbReference type="RefSeq" id="WP_063378781.1">
    <property type="nucleotide sequence ID" value="NZ_AUXT01000201.1"/>
</dbReference>
<evidence type="ECO:0008006" key="4">
    <source>
        <dbReference type="Google" id="ProtNLM"/>
    </source>
</evidence>
<proteinExistence type="predicted"/>
<dbReference type="Proteomes" id="UP000076587">
    <property type="component" value="Unassembled WGS sequence"/>
</dbReference>
<organism evidence="2 3">
    <name type="scientific">Pseudoalteromonas luteoviolacea NCIMB 1942</name>
    <dbReference type="NCBI Taxonomy" id="1365253"/>
    <lineage>
        <taxon>Bacteria</taxon>
        <taxon>Pseudomonadati</taxon>
        <taxon>Pseudomonadota</taxon>
        <taxon>Gammaproteobacteria</taxon>
        <taxon>Alteromonadales</taxon>
        <taxon>Pseudoalteromonadaceae</taxon>
        <taxon>Pseudoalteromonas</taxon>
    </lineage>
</organism>
<keyword evidence="1" id="KW-0732">Signal</keyword>
<feature type="chain" id="PRO_5007883022" description="Spore coat protein U domain-containing protein" evidence="1">
    <location>
        <begin position="23"/>
        <end position="288"/>
    </location>
</feature>